<protein>
    <submittedName>
        <fullName evidence="1">Uncharacterized protein</fullName>
    </submittedName>
</protein>
<dbReference type="RefSeq" id="WP_017826226.1">
    <property type="nucleotide sequence ID" value="NZ_LFPA01000066.1"/>
</dbReference>
<accession>A0A126JHZ8</accession>
<evidence type="ECO:0000313" key="4">
    <source>
        <dbReference type="Proteomes" id="UP000473681"/>
    </source>
</evidence>
<dbReference type="AlphaFoldDB" id="A0A126JHZ8"/>
<evidence type="ECO:0000313" key="1">
    <source>
        <dbReference type="EMBL" id="ALT05371.1"/>
    </source>
</evidence>
<geneLocation type="plasmid" evidence="1">
    <name>p12/29</name>
</geneLocation>
<name>A0A126JHZ8_CLOBO</name>
<keyword evidence="1" id="KW-0614">Plasmid</keyword>
<gene>
    <name evidence="2" type="ORF">FC774_00695</name>
    <name evidence="3" type="ORF">FDB51_11295</name>
</gene>
<evidence type="ECO:0000313" key="2">
    <source>
        <dbReference type="EMBL" id="NFF86426.1"/>
    </source>
</evidence>
<dbReference type="EMBL" id="SWOV01000001">
    <property type="protein sequence ID" value="NFF86426.1"/>
    <property type="molecule type" value="Genomic_DNA"/>
</dbReference>
<dbReference type="EMBL" id="KT897275">
    <property type="protein sequence ID" value="ALT05371.1"/>
    <property type="molecule type" value="Genomic_DNA"/>
</dbReference>
<dbReference type="EMBL" id="SWVK01000015">
    <property type="protein sequence ID" value="NFN35695.1"/>
    <property type="molecule type" value="Genomic_DNA"/>
</dbReference>
<dbReference type="Proteomes" id="UP000476820">
    <property type="component" value="Unassembled WGS sequence"/>
</dbReference>
<dbReference type="PATRIC" id="fig|1491.443.peg.1615"/>
<evidence type="ECO:0000313" key="3">
    <source>
        <dbReference type="EMBL" id="NFN35695.1"/>
    </source>
</evidence>
<sequence>MNKENVVIELEDAAKEINPKCYKYFMKKLKTLNNINIFDKNGKLFITKNDFEKLKRNKASKIPYHIDIPNGYASRNEAVKKYNLNYNSLRHNEEKGIIKTAISGGIAFLEKESIEKHIEFLKYIEKINNDDNWIKVSSLRGKPYYDRISYTVRRNDFKNDLIKIGIGRTAEFFITRKLYKEIINGKHKIIVTSQHKKKILKDDIEGIITKLLIETGVNSIRQKAKMKQLIKVKEISELSGIDYEEIIESRRYFNGEIVKEQNIEYMHRYDIENIMKNFGYYSIKKLSKICEISFSTLIRDFNIANFLGIYINFKIDKDFFVDINGVEIILKEFSKNYIATLTLDEIYRERMKLFPDEFFKTYKLADEFIVKKKRNCYRPYGEDTTSYNRVINSIENLVNYLDKEIFEYSAEELLKLVSNTNIVKRGYQAHVCQFINYVKRKMRNDCEYNKVFGLTLLTQYKIEKGENYLEKIYDKETWSKYYILLKDIDKHIVNAIKDPRYAQSWLYCILNLSVTWRKKNIILSLPRIKLQEIGVYEFEWFSSKNVFTYSMAELVLNQIKFSLDGVIAYKNRRHLHINIPMSLKIPTAIAFIICEIHCREKSKDNIMYELAQSYIRKSDYKKLFEDDKLLNFENLKCTRSIISYGFSHAINTIGTVPAAYKIYSNRRSHSDSEQKITNVTGDHYIALDGIENGAKEFMFHVVERGAFGFMYYKLFKCFFDKKDFENISQEQLTDLTKYSDQILNPRTLENIADKFIENDRINKLSIFEILWYSSIIKNKGKRDLSSKSNIFLAIMIDLYKKQSEDLLGKSDEFKTFVDEKYLQLDAEIEDILKNKISTSKIIDNILNGSNCCYSKDTNCIFDRIERKELCPYKYEDNGGKSCVGCKYNLLTVYALNEINEKMQTLLDKIQKKSYFTKEEIQKNSYILKNYVSIILEASVHFKNEEFLSNYINLKMIKTKIYKLKSEGKIINI</sequence>
<proteinExistence type="predicted"/>
<reference evidence="1" key="1">
    <citation type="journal article" date="2016" name="Genome Biol. Evol.">
        <title>Evolution of chromosomal Clostridium botulinum type E neurotoxin gene clusters: evidence provided by their rare plasmid borne counterparts.</title>
        <authorList>
            <person name="Carter A.T."/>
            <person name="Austin J.W."/>
            <person name="Weedmark K.A."/>
            <person name="Peck M.W."/>
        </authorList>
    </citation>
    <scope>NUCLEOTIDE SEQUENCE</scope>
    <source>
        <strain evidence="1">IFR 12/29</strain>
        <plasmid evidence="1">p12/29</plasmid>
    </source>
</reference>
<reference evidence="4 5" key="2">
    <citation type="submission" date="2019-04" db="EMBL/GenBank/DDBJ databases">
        <title>Genome sequencing of Clostridium botulinum Groups I-IV and Clostridium butyricum.</title>
        <authorList>
            <person name="Brunt J."/>
            <person name="Van Vliet A.H.M."/>
            <person name="Stringer S.C."/>
            <person name="Carter A.T."/>
            <person name="Peck M.W."/>
        </authorList>
    </citation>
    <scope>NUCLEOTIDE SEQUENCE [LARGE SCALE GENOMIC DNA]</scope>
    <source>
        <strain evidence="2 5">1605</strain>
        <strain evidence="3 4">CB-K-33E</strain>
    </source>
</reference>
<evidence type="ECO:0000313" key="5">
    <source>
        <dbReference type="Proteomes" id="UP000476820"/>
    </source>
</evidence>
<organism evidence="1">
    <name type="scientific">Clostridium botulinum</name>
    <dbReference type="NCBI Taxonomy" id="1491"/>
    <lineage>
        <taxon>Bacteria</taxon>
        <taxon>Bacillati</taxon>
        <taxon>Bacillota</taxon>
        <taxon>Clostridia</taxon>
        <taxon>Eubacteriales</taxon>
        <taxon>Clostridiaceae</taxon>
        <taxon>Clostridium</taxon>
    </lineage>
</organism>
<dbReference type="Proteomes" id="UP000473681">
    <property type="component" value="Unassembled WGS sequence"/>
</dbReference>